<reference evidence="1" key="1">
    <citation type="submission" date="2021-06" db="EMBL/GenBank/DDBJ databases">
        <authorList>
            <person name="Kallberg Y."/>
            <person name="Tangrot J."/>
            <person name="Rosling A."/>
        </authorList>
    </citation>
    <scope>NUCLEOTIDE SEQUENCE</scope>
    <source>
        <strain evidence="1">CL356</strain>
    </source>
</reference>
<name>A0ACA9P5J6_9GLOM</name>
<accession>A0ACA9P5J6</accession>
<gene>
    <name evidence="1" type="ORF">ACOLOM_LOCUS9853</name>
</gene>
<dbReference type="EMBL" id="CAJVPT010029653">
    <property type="protein sequence ID" value="CAG8691591.1"/>
    <property type="molecule type" value="Genomic_DNA"/>
</dbReference>
<keyword evidence="2" id="KW-1185">Reference proteome</keyword>
<protein>
    <submittedName>
        <fullName evidence="1">4526_t:CDS:1</fullName>
    </submittedName>
</protein>
<comment type="caution">
    <text evidence="1">The sequence shown here is derived from an EMBL/GenBank/DDBJ whole genome shotgun (WGS) entry which is preliminary data.</text>
</comment>
<proteinExistence type="predicted"/>
<organism evidence="1 2">
    <name type="scientific">Acaulospora colombiana</name>
    <dbReference type="NCBI Taxonomy" id="27376"/>
    <lineage>
        <taxon>Eukaryota</taxon>
        <taxon>Fungi</taxon>
        <taxon>Fungi incertae sedis</taxon>
        <taxon>Mucoromycota</taxon>
        <taxon>Glomeromycotina</taxon>
        <taxon>Glomeromycetes</taxon>
        <taxon>Diversisporales</taxon>
        <taxon>Acaulosporaceae</taxon>
        <taxon>Acaulospora</taxon>
    </lineage>
</organism>
<feature type="non-terminal residue" evidence="1">
    <location>
        <position position="1"/>
    </location>
</feature>
<evidence type="ECO:0000313" key="1">
    <source>
        <dbReference type="EMBL" id="CAG8691591.1"/>
    </source>
</evidence>
<evidence type="ECO:0000313" key="2">
    <source>
        <dbReference type="Proteomes" id="UP000789525"/>
    </source>
</evidence>
<sequence>VLELQLRLPEVHQPESPSHGSTDAEMIAGAAVAAQQALNSAYRVFLVVLFTLRLCPENSRDACLQVAHGHSMRLNQCQHHSIITAGSSFLTNPSR</sequence>
<dbReference type="Proteomes" id="UP000789525">
    <property type="component" value="Unassembled WGS sequence"/>
</dbReference>